<accession>A0A2H0NF25</accession>
<dbReference type="Proteomes" id="UP000228867">
    <property type="component" value="Unassembled WGS sequence"/>
</dbReference>
<evidence type="ECO:0000313" key="2">
    <source>
        <dbReference type="Proteomes" id="UP000228867"/>
    </source>
</evidence>
<proteinExistence type="predicted"/>
<gene>
    <name evidence="1" type="ORF">COV54_00740</name>
</gene>
<organism evidence="1 2">
    <name type="scientific">Candidatus Jorgensenbacteria bacterium CG11_big_fil_rev_8_21_14_0_20_38_23</name>
    <dbReference type="NCBI Taxonomy" id="1974594"/>
    <lineage>
        <taxon>Bacteria</taxon>
        <taxon>Candidatus Joergenseniibacteriota</taxon>
    </lineage>
</organism>
<dbReference type="AlphaFoldDB" id="A0A2H0NF25"/>
<evidence type="ECO:0000313" key="1">
    <source>
        <dbReference type="EMBL" id="PIR07497.1"/>
    </source>
</evidence>
<dbReference type="EMBL" id="PCWR01000017">
    <property type="protein sequence ID" value="PIR07497.1"/>
    <property type="molecule type" value="Genomic_DNA"/>
</dbReference>
<comment type="caution">
    <text evidence="1">The sequence shown here is derived from an EMBL/GenBank/DDBJ whole genome shotgun (WGS) entry which is preliminary data.</text>
</comment>
<sequence>MTHELIHNLFIQPGNYQKSKKAWGYFHQKYKKFSRNTRIHIPLQAIHSYIYYKFFNEKRLKRDIKLISFLPDYKKSWQIVQKEGYKNIINEFVKRVK</sequence>
<reference evidence="1 2" key="1">
    <citation type="submission" date="2017-09" db="EMBL/GenBank/DDBJ databases">
        <title>Depth-based differentiation of microbial function through sediment-hosted aquifers and enrichment of novel symbionts in the deep terrestrial subsurface.</title>
        <authorList>
            <person name="Probst A.J."/>
            <person name="Ladd B."/>
            <person name="Jarett J.K."/>
            <person name="Geller-Mcgrath D.E."/>
            <person name="Sieber C.M."/>
            <person name="Emerson J.B."/>
            <person name="Anantharaman K."/>
            <person name="Thomas B.C."/>
            <person name="Malmstrom R."/>
            <person name="Stieglmeier M."/>
            <person name="Klingl A."/>
            <person name="Woyke T."/>
            <person name="Ryan C.M."/>
            <person name="Banfield J.F."/>
        </authorList>
    </citation>
    <scope>NUCLEOTIDE SEQUENCE [LARGE SCALE GENOMIC DNA]</scope>
    <source>
        <strain evidence="1">CG11_big_fil_rev_8_21_14_0_20_38_23</strain>
    </source>
</reference>
<protein>
    <submittedName>
        <fullName evidence="1">Uncharacterized protein</fullName>
    </submittedName>
</protein>
<name>A0A2H0NF25_9BACT</name>